<dbReference type="GO" id="GO:0000379">
    <property type="term" value="P:tRNA-type intron splice site recognition and cleavage"/>
    <property type="evidence" value="ECO:0007669"/>
    <property type="project" value="TreeGrafter"/>
</dbReference>
<dbReference type="Pfam" id="PF01974">
    <property type="entry name" value="tRNA_int_endo"/>
    <property type="match status" value="1"/>
</dbReference>
<sequence length="180" mass="20396">MDTQVEIRLCGTKPLVFKKEDVERLRCQHRIVGALIGALPRLPLQNAYPGLPLLLSAEEATLLISKDFAVMNASGNWTFLKTDLDRLRYRVFEYLWSKQLYITRGLKFGGDFMAYPGDPMRFHSHYIVLATERDSPLALLDIISKGRLAINVKKTFVIAGPAEESSDDDIETFSIQWAGF</sequence>
<dbReference type="FunFam" id="3.40.1350.10:FF:000008">
    <property type="entry name" value="tRNA-splicing endonuclease subunit Sen34"/>
    <property type="match status" value="1"/>
</dbReference>
<dbReference type="GO" id="GO:0032473">
    <property type="term" value="C:cytoplasmic side of mitochondrial outer membrane"/>
    <property type="evidence" value="ECO:0007669"/>
    <property type="project" value="EnsemblFungi"/>
</dbReference>
<feature type="domain" description="tRNA intron endonuclease catalytic" evidence="9">
    <location>
        <begin position="87"/>
        <end position="164"/>
    </location>
</feature>
<evidence type="ECO:0000313" key="11">
    <source>
        <dbReference type="EMBL" id="CDH59714.1"/>
    </source>
</evidence>
<dbReference type="PANTHER" id="PTHR13070">
    <property type="entry name" value="TRNA-SPLICING ENDONUCLEASE SUBUNIT SEN34-RELATED"/>
    <property type="match status" value="1"/>
</dbReference>
<comment type="function">
    <text evidence="6">Constitutes one of the two catalytic subunit of the tRNA-splicing endonuclease complex, a complex responsible for identification and cleavage of the splice sites in pre-tRNA. It cleaves pre-tRNA at the 5'- and 3'-splice sites to release the intron. The products are an intron and two tRNA half-molecules bearing 2',3'-cyclic phosphate and 5'-OH termini. There are no conserved sequences at the splice sites, but the intron is invariably located at the same site in the gene, placing the splice sites an invariant distance from the constant structural features of the tRNA body. It probably carries the active site for 3'-splice site cleavage.</text>
</comment>
<dbReference type="GO" id="GO:0003676">
    <property type="term" value="F:nucleic acid binding"/>
    <property type="evidence" value="ECO:0007669"/>
    <property type="project" value="InterPro"/>
</dbReference>
<dbReference type="EC" id="4.6.1.16" evidence="2"/>
<evidence type="ECO:0000256" key="6">
    <source>
        <dbReference type="ARBA" id="ARBA00059865"/>
    </source>
</evidence>
<protein>
    <recommendedName>
        <fullName evidence="2">tRNA-intron lyase</fullName>
        <ecNumber evidence="2">4.6.1.16</ecNumber>
    </recommendedName>
    <alternativeName>
        <fullName evidence="7 8">tRNA-intron endonuclease SEN34</fullName>
    </alternativeName>
</protein>
<dbReference type="InterPro" id="IPR011856">
    <property type="entry name" value="tRNA_endonuc-like_dom_sf"/>
</dbReference>
<dbReference type="Proteomes" id="UP000027586">
    <property type="component" value="Unassembled WGS sequence"/>
</dbReference>
<dbReference type="GO" id="GO:0005634">
    <property type="term" value="C:nucleus"/>
    <property type="evidence" value="ECO:0007669"/>
    <property type="project" value="UniProtKB-ARBA"/>
</dbReference>
<reference evidence="11" key="1">
    <citation type="submission" date="2013-08" db="EMBL/GenBank/DDBJ databases">
        <title>Gene expansion shapes genome architecture in the human pathogen Lichtheimia corymbifera: an evolutionary genomics analysis in the ancient terrestrial Mucorales (Mucoromycotina).</title>
        <authorList>
            <person name="Schwartze V.U."/>
            <person name="Winter S."/>
            <person name="Shelest E."/>
            <person name="Marcet-Houben M."/>
            <person name="Horn F."/>
            <person name="Wehner S."/>
            <person name="Hoffmann K."/>
            <person name="Riege K."/>
            <person name="Sammeth M."/>
            <person name="Nowrousian M."/>
            <person name="Valiante V."/>
            <person name="Linde J."/>
            <person name="Jacobsen I.D."/>
            <person name="Marz M."/>
            <person name="Brakhage A.A."/>
            <person name="Gabaldon T."/>
            <person name="Bocker S."/>
            <person name="Voigt K."/>
        </authorList>
    </citation>
    <scope>NUCLEOTIDE SEQUENCE [LARGE SCALE GENOMIC DNA]</scope>
    <source>
        <strain evidence="11">FSU 9682</strain>
    </source>
</reference>
<dbReference type="STRING" id="1263082.A0A068SBP7"/>
<keyword evidence="12" id="KW-1185">Reference proteome</keyword>
<keyword evidence="4" id="KW-0456">Lyase</keyword>
<evidence type="ECO:0000256" key="5">
    <source>
        <dbReference type="ARBA" id="ARBA00034031"/>
    </source>
</evidence>
<dbReference type="AlphaFoldDB" id="A0A068SBP7"/>
<dbReference type="VEuPathDB" id="FungiDB:LCOR_10520.1"/>
<comment type="similarity">
    <text evidence="1">Belongs to the tRNA-intron endonuclease family.</text>
</comment>
<dbReference type="Pfam" id="PF26577">
    <property type="entry name" value="TSEN34_N"/>
    <property type="match status" value="1"/>
</dbReference>
<dbReference type="EMBL" id="CBTN010000074">
    <property type="protein sequence ID" value="CDH59714.1"/>
    <property type="molecule type" value="Genomic_DNA"/>
</dbReference>
<evidence type="ECO:0000256" key="1">
    <source>
        <dbReference type="ARBA" id="ARBA00008078"/>
    </source>
</evidence>
<evidence type="ECO:0000256" key="4">
    <source>
        <dbReference type="ARBA" id="ARBA00023239"/>
    </source>
</evidence>
<evidence type="ECO:0000259" key="9">
    <source>
        <dbReference type="Pfam" id="PF01974"/>
    </source>
</evidence>
<dbReference type="PANTHER" id="PTHR13070:SF0">
    <property type="entry name" value="TRNA-SPLICING ENDONUCLEASE SUBUNIT SEN34"/>
    <property type="match status" value="1"/>
</dbReference>
<evidence type="ECO:0000256" key="2">
    <source>
        <dbReference type="ARBA" id="ARBA00012573"/>
    </source>
</evidence>
<accession>A0A068SBP7</accession>
<dbReference type="InterPro" id="IPR006677">
    <property type="entry name" value="tRNA_intron_Endonuc_cat-like"/>
</dbReference>
<feature type="domain" description="TSEN34 N-terminal" evidence="10">
    <location>
        <begin position="5"/>
        <end position="71"/>
    </location>
</feature>
<keyword evidence="3" id="KW-0819">tRNA processing</keyword>
<dbReference type="Gene3D" id="3.40.1350.10">
    <property type="match status" value="1"/>
</dbReference>
<comment type="catalytic activity">
    <reaction evidence="5">
        <text>pretRNA = a 3'-half-tRNA molecule with a 5'-OH end + a 5'-half-tRNA molecule with a 2',3'-cyclic phosphate end + an intron with a 2',3'-cyclic phosphate and a 5'-hydroxyl terminus.</text>
        <dbReference type="EC" id="4.6.1.16"/>
    </reaction>
</comment>
<evidence type="ECO:0000256" key="8">
    <source>
        <dbReference type="ARBA" id="ARBA00076724"/>
    </source>
</evidence>
<dbReference type="InterPro" id="IPR036167">
    <property type="entry name" value="tRNA_intron_Endo_cat-like_sf"/>
</dbReference>
<gene>
    <name evidence="11" type="ORF">LCOR_10520.1</name>
</gene>
<dbReference type="SUPFAM" id="SSF53032">
    <property type="entry name" value="tRNA-intron endonuclease catalytic domain-like"/>
    <property type="match status" value="1"/>
</dbReference>
<dbReference type="GO" id="GO:0000213">
    <property type="term" value="F:tRNA-intron lyase activity"/>
    <property type="evidence" value="ECO:0007669"/>
    <property type="project" value="UniProtKB-EC"/>
</dbReference>
<dbReference type="OrthoDB" id="48041at2759"/>
<evidence type="ECO:0000313" key="12">
    <source>
        <dbReference type="Proteomes" id="UP000027586"/>
    </source>
</evidence>
<organism evidence="11 12">
    <name type="scientific">Lichtheimia corymbifera JMRC:FSU:9682</name>
    <dbReference type="NCBI Taxonomy" id="1263082"/>
    <lineage>
        <taxon>Eukaryota</taxon>
        <taxon>Fungi</taxon>
        <taxon>Fungi incertae sedis</taxon>
        <taxon>Mucoromycota</taxon>
        <taxon>Mucoromycotina</taxon>
        <taxon>Mucoromycetes</taxon>
        <taxon>Mucorales</taxon>
        <taxon>Lichtheimiaceae</taxon>
        <taxon>Lichtheimia</taxon>
    </lineage>
</organism>
<dbReference type="InterPro" id="IPR059049">
    <property type="entry name" value="TSEN34_N"/>
</dbReference>
<evidence type="ECO:0000256" key="3">
    <source>
        <dbReference type="ARBA" id="ARBA00022694"/>
    </source>
</evidence>
<comment type="caution">
    <text evidence="11">The sequence shown here is derived from an EMBL/GenBank/DDBJ whole genome shotgun (WGS) entry which is preliminary data.</text>
</comment>
<proteinExistence type="inferred from homology"/>
<evidence type="ECO:0000256" key="7">
    <source>
        <dbReference type="ARBA" id="ARBA00075884"/>
    </source>
</evidence>
<evidence type="ECO:0000259" key="10">
    <source>
        <dbReference type="Pfam" id="PF26577"/>
    </source>
</evidence>
<name>A0A068SBP7_9FUNG</name>
<dbReference type="CDD" id="cd22363">
    <property type="entry name" value="tRNA-intron_lyase_C"/>
    <property type="match status" value="1"/>
</dbReference>